<dbReference type="EMBL" id="ML993587">
    <property type="protein sequence ID" value="KAF2169553.1"/>
    <property type="molecule type" value="Genomic_DNA"/>
</dbReference>
<sequence length="335" mass="37190">MKNISWRMQGGVDTTDDDSCPYQKLSDGAEAIRELFRPSYPDSTSLLVHALGRFNSMECQDARDRLYSFISLDQSPKIAPSYQLTTAEVYIQFAQALIDRGMFMDIFHNLRQRFVIPEKAQLNMPTWVPDLRLTFTSIPRRTVKVPRELWAHRDGSLSCSLYYIGTVDAVCMTTNDSFFYVRLLPSSVKHESTVDSQDYATASKIELAKPFEQAFSKYTASPNCVLYLYITQEPILYNSIAAPAAPMMMFASIGAPVTTTPAALLELLEEVCAATEPELEPVLDPEEAVVPAELLDAADVAADEEESVAVAVVSELVIGDELSPVCAARELTIDE</sequence>
<dbReference type="Proteomes" id="UP000799537">
    <property type="component" value="Unassembled WGS sequence"/>
</dbReference>
<name>A0A6A6CS71_ZASCE</name>
<evidence type="ECO:0000313" key="2">
    <source>
        <dbReference type="EMBL" id="KAF2169553.1"/>
    </source>
</evidence>
<reference evidence="2" key="1">
    <citation type="journal article" date="2020" name="Stud. Mycol.">
        <title>101 Dothideomycetes genomes: a test case for predicting lifestyles and emergence of pathogens.</title>
        <authorList>
            <person name="Haridas S."/>
            <person name="Albert R."/>
            <person name="Binder M."/>
            <person name="Bloem J."/>
            <person name="Labutti K."/>
            <person name="Salamov A."/>
            <person name="Andreopoulos B."/>
            <person name="Baker S."/>
            <person name="Barry K."/>
            <person name="Bills G."/>
            <person name="Bluhm B."/>
            <person name="Cannon C."/>
            <person name="Castanera R."/>
            <person name="Culley D."/>
            <person name="Daum C."/>
            <person name="Ezra D."/>
            <person name="Gonzalez J."/>
            <person name="Henrissat B."/>
            <person name="Kuo A."/>
            <person name="Liang C."/>
            <person name="Lipzen A."/>
            <person name="Lutzoni F."/>
            <person name="Magnuson J."/>
            <person name="Mondo S."/>
            <person name="Nolan M."/>
            <person name="Ohm R."/>
            <person name="Pangilinan J."/>
            <person name="Park H.-J."/>
            <person name="Ramirez L."/>
            <person name="Alfaro M."/>
            <person name="Sun H."/>
            <person name="Tritt A."/>
            <person name="Yoshinaga Y."/>
            <person name="Zwiers L.-H."/>
            <person name="Turgeon B."/>
            <person name="Goodwin S."/>
            <person name="Spatafora J."/>
            <person name="Crous P."/>
            <person name="Grigoriev I."/>
        </authorList>
    </citation>
    <scope>NUCLEOTIDE SEQUENCE</scope>
    <source>
        <strain evidence="2">ATCC 36951</strain>
    </source>
</reference>
<dbReference type="InterPro" id="IPR052895">
    <property type="entry name" value="HetReg/Transcr_Mod"/>
</dbReference>
<organism evidence="2 3">
    <name type="scientific">Zasmidium cellare ATCC 36951</name>
    <dbReference type="NCBI Taxonomy" id="1080233"/>
    <lineage>
        <taxon>Eukaryota</taxon>
        <taxon>Fungi</taxon>
        <taxon>Dikarya</taxon>
        <taxon>Ascomycota</taxon>
        <taxon>Pezizomycotina</taxon>
        <taxon>Dothideomycetes</taxon>
        <taxon>Dothideomycetidae</taxon>
        <taxon>Mycosphaerellales</taxon>
        <taxon>Mycosphaerellaceae</taxon>
        <taxon>Zasmidium</taxon>
    </lineage>
</organism>
<accession>A0A6A6CS71</accession>
<dbReference type="RefSeq" id="XP_033670442.1">
    <property type="nucleotide sequence ID" value="XM_033805170.1"/>
</dbReference>
<dbReference type="GeneID" id="54558442"/>
<evidence type="ECO:0000256" key="1">
    <source>
        <dbReference type="SAM" id="MobiDB-lite"/>
    </source>
</evidence>
<dbReference type="PANTHER" id="PTHR24148:SF64">
    <property type="entry name" value="HETEROKARYON INCOMPATIBILITY DOMAIN-CONTAINING PROTEIN"/>
    <property type="match status" value="1"/>
</dbReference>
<evidence type="ECO:0000313" key="3">
    <source>
        <dbReference type="Proteomes" id="UP000799537"/>
    </source>
</evidence>
<dbReference type="PANTHER" id="PTHR24148">
    <property type="entry name" value="ANKYRIN REPEAT DOMAIN-CONTAINING PROTEIN 39 HOMOLOG-RELATED"/>
    <property type="match status" value="1"/>
</dbReference>
<dbReference type="AlphaFoldDB" id="A0A6A6CS71"/>
<protein>
    <submittedName>
        <fullName evidence="2">Uncharacterized protein</fullName>
    </submittedName>
</protein>
<feature type="region of interest" description="Disordered" evidence="1">
    <location>
        <begin position="1"/>
        <end position="20"/>
    </location>
</feature>
<proteinExistence type="predicted"/>
<gene>
    <name evidence="2" type="ORF">M409DRAFT_19965</name>
</gene>
<keyword evidence="3" id="KW-1185">Reference proteome</keyword>